<dbReference type="OrthoDB" id="9811671at2"/>
<evidence type="ECO:0000313" key="3">
    <source>
        <dbReference type="EMBL" id="AYV48013.1"/>
    </source>
</evidence>
<feature type="chain" id="PRO_5044577953" evidence="1">
    <location>
        <begin position="34"/>
        <end position="150"/>
    </location>
</feature>
<sequence length="150" mass="15970">MSFSERRGAGAWPRVCAGLALAAATVVPGLAGAQAPPATDGIYGVWRNPKDSVHVEIKPCGPEVCGYVVWANDEARTDARKGSGGELLGRQLLRDFTPGDKGEWRGKVFAPDVNMTFSGRVLVLDAGKLRAKGCVLGNFLCKTQVWTRVA</sequence>
<keyword evidence="6" id="KW-1185">Reference proteome</keyword>
<accession>A0A2N5CU34</accession>
<evidence type="ECO:0000256" key="1">
    <source>
        <dbReference type="SAM" id="SignalP"/>
    </source>
</evidence>
<evidence type="ECO:0000313" key="5">
    <source>
        <dbReference type="Proteomes" id="UP000234483"/>
    </source>
</evidence>
<evidence type="ECO:0000313" key="4">
    <source>
        <dbReference type="EMBL" id="PLR16277.1"/>
    </source>
</evidence>
<evidence type="ECO:0000313" key="6">
    <source>
        <dbReference type="Proteomes" id="UP000281192"/>
    </source>
</evidence>
<gene>
    <name evidence="3" type="ORF">C1707_18080</name>
    <name evidence="4" type="ORF">CFHF_11055</name>
</gene>
<protein>
    <submittedName>
        <fullName evidence="4">DUF2147 domain-containing protein</fullName>
    </submittedName>
</protein>
<dbReference type="EMBL" id="PJRQ01000021">
    <property type="protein sequence ID" value="PLR16277.1"/>
    <property type="molecule type" value="Genomic_DNA"/>
</dbReference>
<proteinExistence type="predicted"/>
<keyword evidence="1" id="KW-0732">Signal</keyword>
<dbReference type="Proteomes" id="UP000234483">
    <property type="component" value="Unassembled WGS sequence"/>
</dbReference>
<dbReference type="EMBL" id="CP026100">
    <property type="protein sequence ID" value="AYV48013.1"/>
    <property type="molecule type" value="Genomic_DNA"/>
</dbReference>
<reference evidence="4 5" key="1">
    <citation type="submission" date="2017-12" db="EMBL/GenBank/DDBJ databases">
        <title>The genome sequence of Caulobacter flavus CGMCC1 15093.</title>
        <authorList>
            <person name="Gao J."/>
            <person name="Mao X."/>
            <person name="Sun J."/>
        </authorList>
    </citation>
    <scope>NUCLEOTIDE SEQUENCE [LARGE SCALE GENOMIC DNA]</scope>
    <source>
        <strain evidence="4 5">CGMCC1 15093</strain>
    </source>
</reference>
<dbReference type="PANTHER" id="PTHR36919">
    <property type="entry name" value="BLR1215 PROTEIN"/>
    <property type="match status" value="1"/>
</dbReference>
<dbReference type="AlphaFoldDB" id="A0A2N5CU34"/>
<organism evidence="4 5">
    <name type="scientific">Caulobacter flavus</name>
    <dbReference type="NCBI Taxonomy" id="1679497"/>
    <lineage>
        <taxon>Bacteria</taxon>
        <taxon>Pseudomonadati</taxon>
        <taxon>Pseudomonadota</taxon>
        <taxon>Alphaproteobacteria</taxon>
        <taxon>Caulobacterales</taxon>
        <taxon>Caulobacteraceae</taxon>
        <taxon>Caulobacter</taxon>
    </lineage>
</organism>
<dbReference type="Pfam" id="PF09917">
    <property type="entry name" value="DUF2147"/>
    <property type="match status" value="1"/>
</dbReference>
<name>A0A2N5CU34_9CAUL</name>
<evidence type="ECO:0000259" key="2">
    <source>
        <dbReference type="Pfam" id="PF09917"/>
    </source>
</evidence>
<dbReference type="PANTHER" id="PTHR36919:SF2">
    <property type="entry name" value="BLL6627 PROTEIN"/>
    <property type="match status" value="1"/>
</dbReference>
<dbReference type="Proteomes" id="UP000281192">
    <property type="component" value="Chromosome"/>
</dbReference>
<dbReference type="InterPro" id="IPR019223">
    <property type="entry name" value="DUF2147"/>
</dbReference>
<dbReference type="Gene3D" id="2.40.128.520">
    <property type="match status" value="1"/>
</dbReference>
<feature type="domain" description="DUF2147" evidence="2">
    <location>
        <begin position="44"/>
        <end position="148"/>
    </location>
</feature>
<dbReference type="RefSeq" id="WP_101713067.1">
    <property type="nucleotide sequence ID" value="NZ_CP026100.1"/>
</dbReference>
<reference evidence="3 6" key="2">
    <citation type="submission" date="2018-01" db="EMBL/GenBank/DDBJ databases">
        <title>Complete genome sequence of Caulobacter flavus RHGG3.</title>
        <authorList>
            <person name="Yang E."/>
        </authorList>
    </citation>
    <scope>NUCLEOTIDE SEQUENCE [LARGE SCALE GENOMIC DNA]</scope>
    <source>
        <strain evidence="3 6">RHGG3</strain>
    </source>
</reference>
<dbReference type="KEGG" id="cfh:C1707_18080"/>
<feature type="signal peptide" evidence="1">
    <location>
        <begin position="1"/>
        <end position="33"/>
    </location>
</feature>